<feature type="binding site" evidence="2">
    <location>
        <position position="262"/>
    </location>
    <ligand>
        <name>Zn(2+)</name>
        <dbReference type="ChEBI" id="CHEBI:29105"/>
        <note>catalytic</note>
    </ligand>
</feature>
<dbReference type="PRINTS" id="PR00998">
    <property type="entry name" value="CRBOXYPTASET"/>
</dbReference>
<feature type="binding site" evidence="2">
    <location>
        <position position="266"/>
    </location>
    <ligand>
        <name>Zn(2+)</name>
        <dbReference type="ChEBI" id="CHEBI:29105"/>
        <note>catalytic</note>
    </ligand>
</feature>
<reference evidence="4 5" key="1">
    <citation type="submission" date="2019-03" db="EMBL/GenBank/DDBJ databases">
        <title>Jiella endophytica sp. nov., a novel endophytic bacterium isolated from root of Ficus microcarpa Linn. f.</title>
        <authorList>
            <person name="Tuo L."/>
        </authorList>
    </citation>
    <scope>NUCLEOTIDE SEQUENCE [LARGE SCALE GENOMIC DNA]</scope>
    <source>
        <strain evidence="4 5">CBS5Q-3</strain>
    </source>
</reference>
<keyword evidence="2" id="KW-0862">Zinc</keyword>
<comment type="caution">
    <text evidence="4">The sequence shown here is derived from an EMBL/GenBank/DDBJ whole genome shotgun (WGS) entry which is preliminary data.</text>
</comment>
<dbReference type="GO" id="GO:0046872">
    <property type="term" value="F:metal ion binding"/>
    <property type="evidence" value="ECO:0007669"/>
    <property type="project" value="UniProtKB-KW"/>
</dbReference>
<dbReference type="CDD" id="cd06460">
    <property type="entry name" value="M32_Taq"/>
    <property type="match status" value="1"/>
</dbReference>
<keyword evidence="5" id="KW-1185">Reference proteome</keyword>
<keyword evidence="1 4" id="KW-0121">Carboxypeptidase</keyword>
<evidence type="ECO:0000256" key="2">
    <source>
        <dbReference type="PIRSR" id="PIRSR006615-1"/>
    </source>
</evidence>
<evidence type="ECO:0000313" key="5">
    <source>
        <dbReference type="Proteomes" id="UP000298179"/>
    </source>
</evidence>
<sequence length="506" mass="55648">MSYAAFTKKVARINDLLCTANLLVWDARVMMPPGGVEARGHQLATVTDYARLLAVSSGMQRTIDSALEDLRGAAEDDPRLRAVRAASDGIAVLSRIPGSLLAEAAELKTRGQAVWAKARAANDFDAFAPLLTRTVEIQRQIAEAIGHDGHPYDALVAGYEPGMSWARLQGLYGEIKAGLLPLIDQALGKPRPRTDFLDRSYPVDGQKRFASAIAARMGYDFSRGRLDDTVHPFEISFTRGDVRITGRFRENWLPGGLFAVWHEAGHGMYEQGIDPAFTRSAFTTDFINLYAVGGASFGMHESQSRLWENRVGRSRRFWELHFGALRDVFPEQLGDVSPEEFWRSVNVARPSLIRVEADELTYDLHIILRSEIEAALICGEVAVKDVRALWAEKVEAYLGLKVESDMLGVLQDVHWSSGMIGSFPTYTLGNVMAAQLFETAATKPGIAEGLDTGDYAPLRSWLGDNVHRFGRSRTPEAILIAATGRGLDVAPYLRHLAEKAAAMGDS</sequence>
<gene>
    <name evidence="4" type="ORF">E3C22_08950</name>
</gene>
<dbReference type="PANTHER" id="PTHR34217:SF1">
    <property type="entry name" value="CARBOXYPEPTIDASE 1"/>
    <property type="match status" value="1"/>
</dbReference>
<dbReference type="EC" id="3.4.17.19" evidence="1"/>
<dbReference type="PROSITE" id="PS52034">
    <property type="entry name" value="PEPTIDASE_M32"/>
    <property type="match status" value="1"/>
</dbReference>
<evidence type="ECO:0000313" key="4">
    <source>
        <dbReference type="EMBL" id="TFF25467.1"/>
    </source>
</evidence>
<dbReference type="GO" id="GO:0006508">
    <property type="term" value="P:proteolysis"/>
    <property type="evidence" value="ECO:0007669"/>
    <property type="project" value="UniProtKB-UniRule"/>
</dbReference>
<dbReference type="GO" id="GO:0004181">
    <property type="term" value="F:metallocarboxypeptidase activity"/>
    <property type="evidence" value="ECO:0007669"/>
    <property type="project" value="UniProtKB-UniRule"/>
</dbReference>
<evidence type="ECO:0000256" key="1">
    <source>
        <dbReference type="PIRNR" id="PIRNR006615"/>
    </source>
</evidence>
<accession>A0A4Y8RRY6</accession>
<dbReference type="AlphaFoldDB" id="A0A4Y8RRY6"/>
<dbReference type="OrthoDB" id="9772308at2"/>
<keyword evidence="1" id="KW-0645">Protease</keyword>
<name>A0A4Y8RRY6_9HYPH</name>
<comment type="similarity">
    <text evidence="1">Belongs to the peptidase M32 family.</text>
</comment>
<keyword evidence="1" id="KW-0378">Hydrolase</keyword>
<dbReference type="PIRSF" id="PIRSF006615">
    <property type="entry name" value="Zn_crbxpep_Taq"/>
    <property type="match status" value="1"/>
</dbReference>
<dbReference type="SUPFAM" id="SSF55486">
    <property type="entry name" value="Metalloproteases ('zincins'), catalytic domain"/>
    <property type="match status" value="1"/>
</dbReference>
<dbReference type="Pfam" id="PF02074">
    <property type="entry name" value="Peptidase_M32"/>
    <property type="match status" value="1"/>
</dbReference>
<keyword evidence="1" id="KW-0482">Metalloprotease</keyword>
<comment type="cofactor">
    <cofactor evidence="2">
        <name>Zn(2+)</name>
        <dbReference type="ChEBI" id="CHEBI:29105"/>
    </cofactor>
    <text evidence="2">Binds 1 zinc ion per subunit.</text>
</comment>
<dbReference type="InterPro" id="IPR001333">
    <property type="entry name" value="Peptidase_M32_Taq"/>
</dbReference>
<comment type="function">
    <text evidence="1">Broad specificity carboxypetidase that releases amino acids sequentially from the C-terminus, including neutral, aromatic, polar and basic residues.</text>
</comment>
<feature type="active site" description="Proton donor/acceptor" evidence="3">
    <location>
        <position position="263"/>
    </location>
</feature>
<keyword evidence="1 2" id="KW-0479">Metal-binding</keyword>
<organism evidence="4 5">
    <name type="scientific">Jiella endophytica</name>
    <dbReference type="NCBI Taxonomy" id="2558362"/>
    <lineage>
        <taxon>Bacteria</taxon>
        <taxon>Pseudomonadati</taxon>
        <taxon>Pseudomonadota</taxon>
        <taxon>Alphaproteobacteria</taxon>
        <taxon>Hyphomicrobiales</taxon>
        <taxon>Aurantimonadaceae</taxon>
        <taxon>Jiella</taxon>
    </lineage>
</organism>
<dbReference type="Gene3D" id="1.10.1370.30">
    <property type="match status" value="1"/>
</dbReference>
<comment type="catalytic activity">
    <reaction evidence="1">
        <text>Release of a C-terminal amino acid with broad specificity, except for -Pro.</text>
        <dbReference type="EC" id="3.4.17.19"/>
    </reaction>
</comment>
<feature type="binding site" evidence="2">
    <location>
        <position position="301"/>
    </location>
    <ligand>
        <name>Zn(2+)</name>
        <dbReference type="ChEBI" id="CHEBI:29105"/>
        <note>catalytic</note>
    </ligand>
</feature>
<protein>
    <recommendedName>
        <fullName evidence="1">Metal-dependent carboxypeptidase</fullName>
        <ecNumber evidence="1">3.4.17.19</ecNumber>
    </recommendedName>
</protein>
<dbReference type="Proteomes" id="UP000298179">
    <property type="component" value="Unassembled WGS sequence"/>
</dbReference>
<dbReference type="RefSeq" id="WP_134761635.1">
    <property type="nucleotide sequence ID" value="NZ_SOZD01000002.1"/>
</dbReference>
<evidence type="ECO:0000256" key="3">
    <source>
        <dbReference type="PIRSR" id="PIRSR006615-2"/>
    </source>
</evidence>
<dbReference type="PANTHER" id="PTHR34217">
    <property type="entry name" value="METAL-DEPENDENT CARBOXYPEPTIDASE"/>
    <property type="match status" value="1"/>
</dbReference>
<proteinExistence type="inferred from homology"/>
<dbReference type="EMBL" id="SOZD01000002">
    <property type="protein sequence ID" value="TFF25467.1"/>
    <property type="molecule type" value="Genomic_DNA"/>
</dbReference>